<dbReference type="PANTHER" id="PTHR37305:SF1">
    <property type="entry name" value="MEMBRANE PROTEIN"/>
    <property type="match status" value="1"/>
</dbReference>
<feature type="transmembrane region" description="Helical" evidence="1">
    <location>
        <begin position="227"/>
        <end position="248"/>
    </location>
</feature>
<protein>
    <submittedName>
        <fullName evidence="2">ABC transporter permease</fullName>
    </submittedName>
</protein>
<dbReference type="Proteomes" id="UP001223390">
    <property type="component" value="Unassembled WGS sequence"/>
</dbReference>
<dbReference type="RefSeq" id="WP_285343575.1">
    <property type="nucleotide sequence ID" value="NZ_JASITI010000024.1"/>
</dbReference>
<name>A0ABT7GWE4_9ACTN</name>
<keyword evidence="1" id="KW-0472">Membrane</keyword>
<evidence type="ECO:0000256" key="1">
    <source>
        <dbReference type="SAM" id="Phobius"/>
    </source>
</evidence>
<feature type="transmembrane region" description="Helical" evidence="1">
    <location>
        <begin position="184"/>
        <end position="207"/>
    </location>
</feature>
<feature type="transmembrane region" description="Helical" evidence="1">
    <location>
        <begin position="153"/>
        <end position="175"/>
    </location>
</feature>
<gene>
    <name evidence="2" type="ORF">QEZ40_002864</name>
</gene>
<feature type="transmembrane region" description="Helical" evidence="1">
    <location>
        <begin position="29"/>
        <end position="51"/>
    </location>
</feature>
<reference evidence="2 3" key="1">
    <citation type="submission" date="2023-05" db="EMBL/GenBank/DDBJ databases">
        <title>Sequencing and Assembly of Streptomyces sp. NP73.</title>
        <authorList>
            <person name="Konwar A.N."/>
            <person name="Saikia K."/>
            <person name="Thakur D."/>
        </authorList>
    </citation>
    <scope>NUCLEOTIDE SEQUENCE [LARGE SCALE GENOMIC DNA]</scope>
    <source>
        <strain evidence="2 3">NP73</strain>
    </source>
</reference>
<feature type="transmembrane region" description="Helical" evidence="1">
    <location>
        <begin position="63"/>
        <end position="87"/>
    </location>
</feature>
<evidence type="ECO:0000313" key="2">
    <source>
        <dbReference type="EMBL" id="MDK9497919.1"/>
    </source>
</evidence>
<keyword evidence="1" id="KW-0812">Transmembrane</keyword>
<feature type="transmembrane region" description="Helical" evidence="1">
    <location>
        <begin position="108"/>
        <end position="133"/>
    </location>
</feature>
<evidence type="ECO:0000313" key="3">
    <source>
        <dbReference type="Proteomes" id="UP001223390"/>
    </source>
</evidence>
<dbReference type="PANTHER" id="PTHR37305">
    <property type="entry name" value="INTEGRAL MEMBRANE PROTEIN-RELATED"/>
    <property type="match status" value="1"/>
</dbReference>
<comment type="caution">
    <text evidence="2">The sequence shown here is derived from an EMBL/GenBank/DDBJ whole genome shotgun (WGS) entry which is preliminary data.</text>
</comment>
<dbReference type="EMBL" id="JASITI010000024">
    <property type="protein sequence ID" value="MDK9497919.1"/>
    <property type="molecule type" value="Genomic_DNA"/>
</dbReference>
<keyword evidence="3" id="KW-1185">Reference proteome</keyword>
<organism evidence="2 3">
    <name type="scientific">Streptomyces katrae</name>
    <dbReference type="NCBI Taxonomy" id="68223"/>
    <lineage>
        <taxon>Bacteria</taxon>
        <taxon>Bacillati</taxon>
        <taxon>Actinomycetota</taxon>
        <taxon>Actinomycetes</taxon>
        <taxon>Kitasatosporales</taxon>
        <taxon>Streptomycetaceae</taxon>
        <taxon>Streptomyces</taxon>
    </lineage>
</organism>
<keyword evidence="1" id="KW-1133">Transmembrane helix</keyword>
<accession>A0ABT7GWE4</accession>
<sequence>MGATAVTAAALPTVPVLHSEWIKIRSARAVLGSLVAVFAATAGVTVLTAAGTSEPGAMGEDRLLGAFFGINFGQIAAISFGATAFAGEFRSGALRVSLTAVPNRTRLYLSKAAAVAGLAFVVGQVTGLVTFVAGQAFMGDDALSLGDPGTVRAVFGSGAYLTLIALLSAGLTALVRSGTLVMSLLIPFLLIVPFVVGQVVGGAMQFMPDRAGQMVMRAQADGALGPWSGLAVAGLWALAALAAGWLAVRRRDA</sequence>
<proteinExistence type="predicted"/>